<evidence type="ECO:0000256" key="1">
    <source>
        <dbReference type="SAM" id="Phobius"/>
    </source>
</evidence>
<organism evidence="4 5">
    <name type="scientific">Erysipelothrix rhusiopathiae ATCC 19414</name>
    <dbReference type="NCBI Taxonomy" id="525280"/>
    <lineage>
        <taxon>Bacteria</taxon>
        <taxon>Bacillati</taxon>
        <taxon>Bacillota</taxon>
        <taxon>Erysipelotrichia</taxon>
        <taxon>Erysipelotrichales</taxon>
        <taxon>Erysipelotrichaceae</taxon>
        <taxon>Erysipelothrix</taxon>
    </lineage>
</organism>
<feature type="domain" description="Predicted membrane protein YciQ-like C-terminal" evidence="3">
    <location>
        <begin position="294"/>
        <end position="586"/>
    </location>
</feature>
<feature type="transmembrane region" description="Helical" evidence="1">
    <location>
        <begin position="509"/>
        <end position="527"/>
    </location>
</feature>
<feature type="transmembrane region" description="Helical" evidence="1">
    <location>
        <begin position="444"/>
        <end position="466"/>
    </location>
</feature>
<keyword evidence="5" id="KW-1185">Reference proteome</keyword>
<evidence type="ECO:0000259" key="2">
    <source>
        <dbReference type="Pfam" id="PF09972"/>
    </source>
</evidence>
<dbReference type="Pfam" id="PF20990">
    <property type="entry name" value="DUF2207_C"/>
    <property type="match status" value="1"/>
</dbReference>
<feature type="transmembrane region" description="Helical" evidence="1">
    <location>
        <begin position="264"/>
        <end position="281"/>
    </location>
</feature>
<name>E7FY84_ERYRH</name>
<feature type="domain" description="DUF2207" evidence="2">
    <location>
        <begin position="70"/>
        <end position="216"/>
    </location>
</feature>
<keyword evidence="1" id="KW-0472">Membrane</keyword>
<gene>
    <name evidence="4" type="ORF">HMPREF0357_11611</name>
</gene>
<keyword evidence="1" id="KW-0812">Transmembrane</keyword>
<dbReference type="InterPro" id="IPR048389">
    <property type="entry name" value="YciQ-like_C"/>
</dbReference>
<evidence type="ECO:0000259" key="3">
    <source>
        <dbReference type="Pfam" id="PF20990"/>
    </source>
</evidence>
<comment type="caution">
    <text evidence="4">The sequence shown here is derived from an EMBL/GenBank/DDBJ whole genome shotgun (WGS) entry which is preliminary data.</text>
</comment>
<reference evidence="4" key="1">
    <citation type="submission" date="2011-01" db="EMBL/GenBank/DDBJ databases">
        <authorList>
            <person name="Muzny D."/>
            <person name="Qin X."/>
            <person name="Buhay C."/>
            <person name="Dugan-Rocha S."/>
            <person name="Ding Y."/>
            <person name="Chen G."/>
            <person name="Hawes A."/>
            <person name="Holder M."/>
            <person name="Jhangiani S."/>
            <person name="Johnson A."/>
            <person name="Khan Z."/>
            <person name="Li Z."/>
            <person name="Liu W."/>
            <person name="Liu X."/>
            <person name="Perez L."/>
            <person name="Shen H."/>
            <person name="Wang Q."/>
            <person name="Watt J."/>
            <person name="Xi L."/>
            <person name="Xin Y."/>
            <person name="Zhou J."/>
            <person name="Deng J."/>
            <person name="Jiang H."/>
            <person name="Liu Y."/>
            <person name="Qu J."/>
            <person name="Song X.-Z."/>
            <person name="Zhang L."/>
            <person name="Villasana D."/>
            <person name="Johnson A."/>
            <person name="Liu J."/>
            <person name="Liyanage D."/>
            <person name="Lorensuhewa L."/>
            <person name="Robinson T."/>
            <person name="Song A."/>
            <person name="Song B.-B."/>
            <person name="Dinh H."/>
            <person name="Thornton R."/>
            <person name="Coyle M."/>
            <person name="Francisco L."/>
            <person name="Jackson L."/>
            <person name="Javaid M."/>
            <person name="Korchina V."/>
            <person name="Kovar C."/>
            <person name="Mata R."/>
            <person name="Mathew T."/>
            <person name="Ngo R."/>
            <person name="Nguyen L."/>
            <person name="Nguyen N."/>
            <person name="Okwuonu G."/>
            <person name="Ongeri F."/>
            <person name="Pham C."/>
            <person name="Simmons D."/>
            <person name="Wilczek-Boney K."/>
            <person name="Hale W."/>
            <person name="Jakkamsetti A."/>
            <person name="Pham P."/>
            <person name="Ruth R."/>
            <person name="San Lucas F."/>
            <person name="Warren J."/>
            <person name="Zhang J."/>
            <person name="Zhao Z."/>
            <person name="Zhou C."/>
            <person name="Zhu D."/>
            <person name="Lee S."/>
            <person name="Bess C."/>
            <person name="Blankenburg K."/>
            <person name="Forbes L."/>
            <person name="Fu Q."/>
            <person name="Gubbala S."/>
            <person name="Hirani K."/>
            <person name="Jayaseelan J.C."/>
            <person name="Lara F."/>
            <person name="Munidasa M."/>
            <person name="Palculict T."/>
            <person name="Patil S."/>
            <person name="Pu L.-L."/>
            <person name="Saada N."/>
            <person name="Tang L."/>
            <person name="Weissenberger G."/>
            <person name="Zhu Y."/>
            <person name="Hemphill L."/>
            <person name="Shang Y."/>
            <person name="Youmans B."/>
            <person name="Ayvaz T."/>
            <person name="Ross M."/>
            <person name="Santibanez J."/>
            <person name="Aqrawi P."/>
            <person name="Gross S."/>
            <person name="Joshi V."/>
            <person name="Fowler G."/>
            <person name="Nazareth L."/>
            <person name="Reid J."/>
            <person name="Worley K."/>
            <person name="Petrosino J."/>
            <person name="Highlander S."/>
            <person name="Gibbs R."/>
        </authorList>
    </citation>
    <scope>NUCLEOTIDE SEQUENCE [LARGE SCALE GENOMIC DNA]</scope>
    <source>
        <strain evidence="4">ATCC 19414</strain>
    </source>
</reference>
<keyword evidence="1" id="KW-1133">Transmembrane helix</keyword>
<feature type="transmembrane region" description="Helical" evidence="1">
    <location>
        <begin position="482"/>
        <end position="503"/>
    </location>
</feature>
<evidence type="ECO:0008006" key="6">
    <source>
        <dbReference type="Google" id="ProtNLM"/>
    </source>
</evidence>
<dbReference type="InterPro" id="IPR018702">
    <property type="entry name" value="DUF2207"/>
</dbReference>
<proteinExistence type="predicted"/>
<evidence type="ECO:0000313" key="4">
    <source>
        <dbReference type="EMBL" id="EFY08458.1"/>
    </source>
</evidence>
<dbReference type="Pfam" id="PF09972">
    <property type="entry name" value="DUF2207"/>
    <property type="match status" value="1"/>
</dbReference>
<feature type="transmembrane region" description="Helical" evidence="1">
    <location>
        <begin position="417"/>
        <end position="438"/>
    </location>
</feature>
<dbReference type="AlphaFoldDB" id="E7FY84"/>
<sequence length="661" mass="74100">MREVTPFFYKEDYYMKRIKQLLFIMVLALTLFITPLSANETKSNAASLPNPTSSDIQNHYKDYGFPVVGESFDITLDVKEDGRININIVLDAYFHEPRQGIFVTISDRYNDYDFGEGKKDYVFPTSDIRVKNREVDIDHNSDGAVLKIGTPGKYLQGSQQYEFSYVVNTRDLELSRGDLLYQNLITKYWDFPMMKTSFKIHMPKEFEATPKFYATSANLPVNYKVEGTTITGSFDQPIYNEALTVWLDLPHNYFVFPVFDNTRITVTIAGILAFAISVLFFKYGREYPVVETVEFSAPYGLSSAEIGYVYRGYSKSQDIVSLIIYWASKGFLTIEELDEKGTNIKLTKIAELSDVRNREELRVFNALFKNREEVTTKELNTKFGNVISNATASLSLRFRQNKEERIFSKKSTVLKSIGMFLAPVGIAIVLASVGYARMGIEEDAYIFGIMGYGLFMVLGIFGYYATSFDGVAGTRNPKSMSVLFFIISAIATVALTFATGWGFKNPVPMLLAYVFYLVSVVSVANMGRRTQIGSEWYGQILGLKRFIEVAEQSRIEALVEETPEIFYDILPYAYVLGVTDVWSKKFESIAIQQPDWYISSQPNFTSYYMWHSLSRSMNTLQSSMVSIPAPTASSGGGSFGSGGGGGGFSGGGFGGTGGGSW</sequence>
<accession>E7FY84</accession>
<dbReference type="EMBL" id="ACLK02000003">
    <property type="protein sequence ID" value="EFY08458.1"/>
    <property type="molecule type" value="Genomic_DNA"/>
</dbReference>
<evidence type="ECO:0000313" key="5">
    <source>
        <dbReference type="Proteomes" id="UP000003028"/>
    </source>
</evidence>
<dbReference type="Proteomes" id="UP000003028">
    <property type="component" value="Unassembled WGS sequence"/>
</dbReference>
<protein>
    <recommendedName>
        <fullName evidence="6">DUF2207 domain-containing protein</fullName>
    </recommendedName>
</protein>